<proteinExistence type="predicted"/>
<feature type="compositionally biased region" description="Polar residues" evidence="1">
    <location>
        <begin position="32"/>
        <end position="42"/>
    </location>
</feature>
<dbReference type="RefSeq" id="XP_045276311.1">
    <property type="nucleotide sequence ID" value="XM_045420151.1"/>
</dbReference>
<accession>A0ABP2F2F8</accession>
<protein>
    <submittedName>
        <fullName evidence="2">Uncharacterized protein</fullName>
    </submittedName>
</protein>
<organism evidence="2 3">
    <name type="scientific">Ajellomyces dermatitidis (strain ER-3 / ATCC MYA-2586)</name>
    <name type="common">Blastomyces dermatitidis</name>
    <dbReference type="NCBI Taxonomy" id="559297"/>
    <lineage>
        <taxon>Eukaryota</taxon>
        <taxon>Fungi</taxon>
        <taxon>Dikarya</taxon>
        <taxon>Ascomycota</taxon>
        <taxon>Pezizomycotina</taxon>
        <taxon>Eurotiomycetes</taxon>
        <taxon>Eurotiomycetidae</taxon>
        <taxon>Onygenales</taxon>
        <taxon>Ajellomycetaceae</taxon>
        <taxon>Blastomyces</taxon>
    </lineage>
</organism>
<name>A0ABP2F2F8_AJEDR</name>
<evidence type="ECO:0000313" key="2">
    <source>
        <dbReference type="EMBL" id="EEQ89370.2"/>
    </source>
</evidence>
<sequence length="93" mass="10345">MRSVQPQPAGERGGRGGFATVKGSRSLRDPGGQTNRQFQASQDTRRAPPSHPPRQRANENIVDDDGFKDATPRRRQFRPGEATRLHPSFPLNL</sequence>
<evidence type="ECO:0000256" key="1">
    <source>
        <dbReference type="SAM" id="MobiDB-lite"/>
    </source>
</evidence>
<reference evidence="3" key="1">
    <citation type="journal article" date="2015" name="PLoS Genet.">
        <title>The dynamic genome and transcriptome of the human fungal pathogen Blastomyces and close relative Emmonsia.</title>
        <authorList>
            <person name="Munoz J.F."/>
            <person name="Gauthier G.M."/>
            <person name="Desjardins C.A."/>
            <person name="Gallo J.E."/>
            <person name="Holder J."/>
            <person name="Sullivan T.D."/>
            <person name="Marty A.J."/>
            <person name="Carmen J.C."/>
            <person name="Chen Z."/>
            <person name="Ding L."/>
            <person name="Gujja S."/>
            <person name="Magrini V."/>
            <person name="Misas E."/>
            <person name="Mitreva M."/>
            <person name="Priest M."/>
            <person name="Saif S."/>
            <person name="Whiston E.A."/>
            <person name="Young S."/>
            <person name="Zeng Q."/>
            <person name="Goldman W.E."/>
            <person name="Mardis E.R."/>
            <person name="Taylor J.W."/>
            <person name="McEwen J.G."/>
            <person name="Clay O.K."/>
            <person name="Klein B.S."/>
            <person name="Cuomo C.A."/>
        </authorList>
    </citation>
    <scope>NUCLEOTIDE SEQUENCE [LARGE SCALE GENOMIC DNA]</scope>
    <source>
        <strain evidence="3">ER-3 / ATCC MYA-2586</strain>
    </source>
</reference>
<feature type="region of interest" description="Disordered" evidence="1">
    <location>
        <begin position="1"/>
        <end position="93"/>
    </location>
</feature>
<dbReference type="EMBL" id="EQ999976">
    <property type="protein sequence ID" value="EEQ89370.2"/>
    <property type="molecule type" value="Genomic_DNA"/>
</dbReference>
<keyword evidence="3" id="KW-1185">Reference proteome</keyword>
<dbReference type="GeneID" id="69026634"/>
<dbReference type="Proteomes" id="UP000002039">
    <property type="component" value="Unassembled WGS sequence"/>
</dbReference>
<evidence type="ECO:0000313" key="3">
    <source>
        <dbReference type="Proteomes" id="UP000002039"/>
    </source>
</evidence>
<gene>
    <name evidence="2" type="ORF">BDCG_04490</name>
</gene>